<keyword evidence="2" id="KW-1185">Reference proteome</keyword>
<dbReference type="AlphaFoldDB" id="A0A8J5WF29"/>
<dbReference type="OrthoDB" id="331544at2759"/>
<gene>
    <name evidence="1" type="ORF">GUJ93_ZPchr0011g27689</name>
</gene>
<dbReference type="EMBL" id="JAAALK010000081">
    <property type="protein sequence ID" value="KAG8088805.1"/>
    <property type="molecule type" value="Genomic_DNA"/>
</dbReference>
<reference evidence="1" key="2">
    <citation type="submission" date="2021-02" db="EMBL/GenBank/DDBJ databases">
        <authorList>
            <person name="Kimball J.A."/>
            <person name="Haas M.W."/>
            <person name="Macchietto M."/>
            <person name="Kono T."/>
            <person name="Duquette J."/>
            <person name="Shao M."/>
        </authorList>
    </citation>
    <scope>NUCLEOTIDE SEQUENCE</scope>
    <source>
        <tissue evidence="1">Fresh leaf tissue</tissue>
    </source>
</reference>
<accession>A0A8J5WF29</accession>
<evidence type="ECO:0000313" key="1">
    <source>
        <dbReference type="EMBL" id="KAG8088805.1"/>
    </source>
</evidence>
<reference evidence="1" key="1">
    <citation type="journal article" date="2021" name="bioRxiv">
        <title>Whole Genome Assembly and Annotation of Northern Wild Rice, Zizania palustris L., Supports a Whole Genome Duplication in the Zizania Genus.</title>
        <authorList>
            <person name="Haas M."/>
            <person name="Kono T."/>
            <person name="Macchietto M."/>
            <person name="Millas R."/>
            <person name="McGilp L."/>
            <person name="Shao M."/>
            <person name="Duquette J."/>
            <person name="Hirsch C.N."/>
            <person name="Kimball J."/>
        </authorList>
    </citation>
    <scope>NUCLEOTIDE SEQUENCE</scope>
    <source>
        <tissue evidence="1">Fresh leaf tissue</tissue>
    </source>
</reference>
<name>A0A8J5WF29_ZIZPA</name>
<sequence length="83" mass="9527">MVQNQINEIQGKLNSSATELATKTTDNSEKIQKLLNQVFQALEEMYYNSWLHREPPKLVDGGQSQRTFVYIKDAIEVVVLMIV</sequence>
<evidence type="ECO:0000313" key="2">
    <source>
        <dbReference type="Proteomes" id="UP000729402"/>
    </source>
</evidence>
<protein>
    <submittedName>
        <fullName evidence="1">Uncharacterized protein</fullName>
    </submittedName>
</protein>
<dbReference type="Proteomes" id="UP000729402">
    <property type="component" value="Unassembled WGS sequence"/>
</dbReference>
<organism evidence="1 2">
    <name type="scientific">Zizania palustris</name>
    <name type="common">Northern wild rice</name>
    <dbReference type="NCBI Taxonomy" id="103762"/>
    <lineage>
        <taxon>Eukaryota</taxon>
        <taxon>Viridiplantae</taxon>
        <taxon>Streptophyta</taxon>
        <taxon>Embryophyta</taxon>
        <taxon>Tracheophyta</taxon>
        <taxon>Spermatophyta</taxon>
        <taxon>Magnoliopsida</taxon>
        <taxon>Liliopsida</taxon>
        <taxon>Poales</taxon>
        <taxon>Poaceae</taxon>
        <taxon>BOP clade</taxon>
        <taxon>Oryzoideae</taxon>
        <taxon>Oryzeae</taxon>
        <taxon>Zizaniinae</taxon>
        <taxon>Zizania</taxon>
    </lineage>
</organism>
<comment type="caution">
    <text evidence="1">The sequence shown here is derived from an EMBL/GenBank/DDBJ whole genome shotgun (WGS) entry which is preliminary data.</text>
</comment>
<proteinExistence type="predicted"/>